<organism evidence="2 3">
    <name type="scientific">Nocardia iowensis</name>
    <dbReference type="NCBI Taxonomy" id="204891"/>
    <lineage>
        <taxon>Bacteria</taxon>
        <taxon>Bacillati</taxon>
        <taxon>Actinomycetota</taxon>
        <taxon>Actinomycetes</taxon>
        <taxon>Mycobacteriales</taxon>
        <taxon>Nocardiaceae</taxon>
        <taxon>Nocardia</taxon>
    </lineage>
</organism>
<dbReference type="PANTHER" id="PTHR35908">
    <property type="entry name" value="HYPOTHETICAL FUSION PROTEIN"/>
    <property type="match status" value="1"/>
</dbReference>
<dbReference type="Proteomes" id="UP000694257">
    <property type="component" value="Chromosome"/>
</dbReference>
<dbReference type="Pfam" id="PF18029">
    <property type="entry name" value="Glyoxalase_6"/>
    <property type="match status" value="1"/>
</dbReference>
<dbReference type="PANTHER" id="PTHR35908:SF1">
    <property type="entry name" value="CONSERVED PROTEIN"/>
    <property type="match status" value="1"/>
</dbReference>
<protein>
    <submittedName>
        <fullName evidence="2">VOC family protein</fullName>
    </submittedName>
</protein>
<gene>
    <name evidence="2" type="ORF">KV110_14585</name>
</gene>
<accession>A0ABX8RYA5</accession>
<proteinExistence type="predicted"/>
<evidence type="ECO:0000259" key="1">
    <source>
        <dbReference type="PROSITE" id="PS51819"/>
    </source>
</evidence>
<dbReference type="InterPro" id="IPR041581">
    <property type="entry name" value="Glyoxalase_6"/>
</dbReference>
<dbReference type="PROSITE" id="PS51819">
    <property type="entry name" value="VOC"/>
    <property type="match status" value="1"/>
</dbReference>
<evidence type="ECO:0000313" key="2">
    <source>
        <dbReference type="EMBL" id="QXN94176.1"/>
    </source>
</evidence>
<reference evidence="2 3" key="1">
    <citation type="submission" date="2021-07" db="EMBL/GenBank/DDBJ databases">
        <title>Whole Genome Sequence of Nocardia Iowensis.</title>
        <authorList>
            <person name="Lamm A."/>
            <person name="Collins-Fairclough A.M."/>
            <person name="Bunk B."/>
            <person name="Sproer C."/>
        </authorList>
    </citation>
    <scope>NUCLEOTIDE SEQUENCE [LARGE SCALE GENOMIC DNA]</scope>
    <source>
        <strain evidence="2 3">NRRL 5646</strain>
    </source>
</reference>
<dbReference type="RefSeq" id="WP_218476624.1">
    <property type="nucleotide sequence ID" value="NZ_BAABJN010000018.1"/>
</dbReference>
<name>A0ABX8RYA5_NOCIO</name>
<dbReference type="InterPro" id="IPR037523">
    <property type="entry name" value="VOC_core"/>
</dbReference>
<dbReference type="EMBL" id="CP078145">
    <property type="protein sequence ID" value="QXN94176.1"/>
    <property type="molecule type" value="Genomic_DNA"/>
</dbReference>
<feature type="domain" description="VOC" evidence="1">
    <location>
        <begin position="12"/>
        <end position="130"/>
    </location>
</feature>
<dbReference type="CDD" id="cd06587">
    <property type="entry name" value="VOC"/>
    <property type="match status" value="1"/>
</dbReference>
<evidence type="ECO:0000313" key="3">
    <source>
        <dbReference type="Proteomes" id="UP000694257"/>
    </source>
</evidence>
<sequence length="130" mass="14142">MSGNSSSTPSATVASYAFWAADGRALAEFYAAALGWEIAQEFPDENGVPVAFLVTDGTTTYVFYTAKQFRAPNWPADELPFHLDLSFADVADAERRLVDLGATKPDFQPGGEQWTVLLDPSGQPFCISQR</sequence>
<keyword evidence="3" id="KW-1185">Reference proteome</keyword>